<dbReference type="EMBL" id="HG917869">
    <property type="protein sequence ID" value="CDM70115.1"/>
    <property type="molecule type" value="Genomic_DNA"/>
</dbReference>
<dbReference type="AlphaFoldDB" id="W6SK18"/>
<dbReference type="RefSeq" id="WP_044040271.1">
    <property type="nucleotide sequence ID" value="NZ_HG917869.1"/>
</dbReference>
<dbReference type="NCBIfam" id="NF038110">
    <property type="entry name" value="Lys_methyl_FliB"/>
    <property type="match status" value="1"/>
</dbReference>
<reference evidence="1 2" key="1">
    <citation type="submission" date="2013-11" db="EMBL/GenBank/DDBJ databases">
        <title>Complete genome sequence of Clostridum sp. M2/40.</title>
        <authorList>
            <person name="Wibberg D."/>
            <person name="Puehler A."/>
            <person name="Schlueter A."/>
        </authorList>
    </citation>
    <scope>NUCLEOTIDE SEQUENCE [LARGE SCALE GENOMIC DNA]</scope>
    <source>
        <strain evidence="2">M2/40</strain>
    </source>
</reference>
<dbReference type="PATRIC" id="fig|1216932.3.peg.2964"/>
<dbReference type="eggNOG" id="COG0727">
    <property type="taxonomic scope" value="Bacteria"/>
</dbReference>
<evidence type="ECO:0000313" key="1">
    <source>
        <dbReference type="EMBL" id="CDM70115.1"/>
    </source>
</evidence>
<keyword evidence="2" id="KW-1185">Reference proteome</keyword>
<sequence length="371" mass="43335">MNNEIKTLTISNYNKFQCIADKCKYTCCDGWDIGIDNDTYDKWKGDKAYDILENIKITECGNKKSFCVKKETKERCPFLDIKGLCDIVKSYGEEYLSSTCRIFPRIENDFFDRKELTLSCACPMVVDIIGDNDSEVNITSEVSSDLIELKIRDTIVSIIKEEGFLLEDKLIICYEMLLNEYEDIYDEFLKKYKNIQYINERIKDYSEINLNIYDGLEEINNLFLDVVENYRGVSILKTLLEDISIFAENANIEVLANQWDKFKKIFDNKAGKLLKSCILSKIYSSCVCEDIEEMIQAYEMIIIEYLLVRYAVFLRYSSNRNNDIVIQDVKDYIVAFSRIIGNNTEAMIEFFEDGFEDSILELGYLYFIALF</sequence>
<evidence type="ECO:0000313" key="2">
    <source>
        <dbReference type="Proteomes" id="UP000019426"/>
    </source>
</evidence>
<dbReference type="KEGG" id="clt:CM240_2998"/>
<organism evidence="1 2">
    <name type="scientific">Clostridium bornimense</name>
    <dbReference type="NCBI Taxonomy" id="1216932"/>
    <lineage>
        <taxon>Bacteria</taxon>
        <taxon>Bacillati</taxon>
        <taxon>Bacillota</taxon>
        <taxon>Clostridia</taxon>
        <taxon>Eubacteriales</taxon>
        <taxon>Clostridiaceae</taxon>
        <taxon>Clostridium</taxon>
    </lineage>
</organism>
<dbReference type="STRING" id="1216932.CM240_2998"/>
<gene>
    <name evidence="1" type="ORF">CM240_2998</name>
</gene>
<name>W6SK18_9CLOT</name>
<protein>
    <submittedName>
        <fullName evidence="1">FliB family protein</fullName>
    </submittedName>
</protein>
<dbReference type="Proteomes" id="UP000019426">
    <property type="component" value="Chromosome M2/40_rep2"/>
</dbReference>
<dbReference type="HOGENOM" id="CLU_737474_0_0_9"/>
<accession>W6SK18</accession>
<dbReference type="OrthoDB" id="86584at2"/>
<proteinExistence type="predicted"/>